<keyword evidence="2" id="KW-1185">Reference proteome</keyword>
<name>A0ACB9SM17_HOLOL</name>
<protein>
    <submittedName>
        <fullName evidence="1">Myb/sant-like dna-binding domain</fullName>
    </submittedName>
</protein>
<dbReference type="Proteomes" id="UP001056778">
    <property type="component" value="Chromosome 9"/>
</dbReference>
<proteinExistence type="predicted"/>
<reference evidence="1" key="1">
    <citation type="submission" date="2022-04" db="EMBL/GenBank/DDBJ databases">
        <title>Chromosome-scale genome assembly of Holotrichia oblita Faldermann.</title>
        <authorList>
            <person name="Rongchong L."/>
        </authorList>
    </citation>
    <scope>NUCLEOTIDE SEQUENCE</scope>
    <source>
        <strain evidence="1">81SQS9</strain>
    </source>
</reference>
<accession>A0ACB9SM17</accession>
<dbReference type="EMBL" id="CM043023">
    <property type="protein sequence ID" value="KAI4455730.1"/>
    <property type="molecule type" value="Genomic_DNA"/>
</dbReference>
<evidence type="ECO:0000313" key="2">
    <source>
        <dbReference type="Proteomes" id="UP001056778"/>
    </source>
</evidence>
<gene>
    <name evidence="1" type="ORF">MML48_9g00002693</name>
</gene>
<organism evidence="1 2">
    <name type="scientific">Holotrichia oblita</name>
    <name type="common">Chafer beetle</name>
    <dbReference type="NCBI Taxonomy" id="644536"/>
    <lineage>
        <taxon>Eukaryota</taxon>
        <taxon>Metazoa</taxon>
        <taxon>Ecdysozoa</taxon>
        <taxon>Arthropoda</taxon>
        <taxon>Hexapoda</taxon>
        <taxon>Insecta</taxon>
        <taxon>Pterygota</taxon>
        <taxon>Neoptera</taxon>
        <taxon>Endopterygota</taxon>
        <taxon>Coleoptera</taxon>
        <taxon>Polyphaga</taxon>
        <taxon>Scarabaeiformia</taxon>
        <taxon>Scarabaeidae</taxon>
        <taxon>Melolonthinae</taxon>
        <taxon>Holotrichia</taxon>
    </lineage>
</organism>
<comment type="caution">
    <text evidence="1">The sequence shown here is derived from an EMBL/GenBank/DDBJ whole genome shotgun (WGS) entry which is preliminary data.</text>
</comment>
<sequence>MLQSPIYDIGLTEFIVLPERSQEEVTQDVELDSYKLNHLTLLFLDLYKTYMKQVGSFKFKNLKKMYEEIAKELQSKAKQKILASHCENSWKHLERSYKKYVDNNKKTGRGRRDFEYANELTDILESKPYINPVLLLSSETVHSVNDKENSQSPTTSQNSTIVIKSNEHPASEANLNVAQSSRPLTASRKEKYQNKKVRADVLKEIRKDRPEYYQKRLLIEKKKLEEKKKEEKIKYLQNITFYYSSV</sequence>
<evidence type="ECO:0000313" key="1">
    <source>
        <dbReference type="EMBL" id="KAI4455730.1"/>
    </source>
</evidence>